<protein>
    <submittedName>
        <fullName evidence="1">Uncharacterized protein</fullName>
    </submittedName>
</protein>
<reference evidence="1" key="1">
    <citation type="submission" date="2018-06" db="EMBL/GenBank/DDBJ databases">
        <authorList>
            <person name="Zhirakovskaya E."/>
        </authorList>
    </citation>
    <scope>NUCLEOTIDE SEQUENCE</scope>
</reference>
<dbReference type="AlphaFoldDB" id="A0A3B1AAI9"/>
<gene>
    <name evidence="1" type="ORF">MNBD_GAMMA20-1803</name>
</gene>
<feature type="non-terminal residue" evidence="1">
    <location>
        <position position="38"/>
    </location>
</feature>
<proteinExistence type="predicted"/>
<accession>A0A3B1AAI9</accession>
<dbReference type="EMBL" id="UOFU01000215">
    <property type="protein sequence ID" value="VAX01062.1"/>
    <property type="molecule type" value="Genomic_DNA"/>
</dbReference>
<name>A0A3B1AAI9_9ZZZZ</name>
<organism evidence="1">
    <name type="scientific">hydrothermal vent metagenome</name>
    <dbReference type="NCBI Taxonomy" id="652676"/>
    <lineage>
        <taxon>unclassified sequences</taxon>
        <taxon>metagenomes</taxon>
        <taxon>ecological metagenomes</taxon>
    </lineage>
</organism>
<sequence>MSSLKIKPKFRRSIKRLGKQPSSIGRYSPLALDDLIDS</sequence>
<evidence type="ECO:0000313" key="1">
    <source>
        <dbReference type="EMBL" id="VAX01062.1"/>
    </source>
</evidence>